<protein>
    <submittedName>
        <fullName evidence="1">Uncharacterized protein</fullName>
    </submittedName>
</protein>
<dbReference type="Proteomes" id="UP000232883">
    <property type="component" value="Chromosome"/>
</dbReference>
<evidence type="ECO:0000313" key="1">
    <source>
        <dbReference type="EMBL" id="AUD04008.1"/>
    </source>
</evidence>
<reference evidence="1 2" key="1">
    <citation type="submission" date="2017-11" db="EMBL/GenBank/DDBJ databases">
        <title>Taxonomic description and genome sequences of Spirosoma HA7 sp. nov., isolated from pollen microhabitat of Corylus avellana.</title>
        <authorList>
            <person name="Ambika Manirajan B."/>
            <person name="Suarez C."/>
            <person name="Ratering S."/>
            <person name="Geissler-Plaum R."/>
            <person name="Cardinale M."/>
            <person name="Sylvia S."/>
        </authorList>
    </citation>
    <scope>NUCLEOTIDE SEQUENCE [LARGE SCALE GENOMIC DNA]</scope>
    <source>
        <strain evidence="1 2">HA7</strain>
    </source>
</reference>
<gene>
    <name evidence="1" type="ORF">CWM47_20570</name>
</gene>
<name>A0A2K8Z2B8_9BACT</name>
<sequence length="98" mass="11148">MRVGVSAKERQKIDTLYLVPAGSSIADAFSVIQAAKGYTIELGKILLEEGIMYKTIKYTFTIEPFLLDDGMGGYELRLHEPIPKLFYIWSAFKDLQRQ</sequence>
<dbReference type="EMBL" id="CP025096">
    <property type="protein sequence ID" value="AUD04008.1"/>
    <property type="molecule type" value="Genomic_DNA"/>
</dbReference>
<dbReference type="AlphaFoldDB" id="A0A2K8Z2B8"/>
<accession>A0A2K8Z2B8</accession>
<dbReference type="KEGG" id="spir:CWM47_20570"/>
<evidence type="ECO:0000313" key="2">
    <source>
        <dbReference type="Proteomes" id="UP000232883"/>
    </source>
</evidence>
<organism evidence="1 2">
    <name type="scientific">Spirosoma pollinicola</name>
    <dbReference type="NCBI Taxonomy" id="2057025"/>
    <lineage>
        <taxon>Bacteria</taxon>
        <taxon>Pseudomonadati</taxon>
        <taxon>Bacteroidota</taxon>
        <taxon>Cytophagia</taxon>
        <taxon>Cytophagales</taxon>
        <taxon>Cytophagaceae</taxon>
        <taxon>Spirosoma</taxon>
    </lineage>
</organism>
<proteinExistence type="predicted"/>
<keyword evidence="2" id="KW-1185">Reference proteome</keyword>